<dbReference type="AlphaFoldDB" id="A0A645IP65"/>
<name>A0A645IP65_9ZZZZ</name>
<organism evidence="1">
    <name type="scientific">bioreactor metagenome</name>
    <dbReference type="NCBI Taxonomy" id="1076179"/>
    <lineage>
        <taxon>unclassified sequences</taxon>
        <taxon>metagenomes</taxon>
        <taxon>ecological metagenomes</taxon>
    </lineage>
</organism>
<dbReference type="EMBL" id="VSSQ01114016">
    <property type="protein sequence ID" value="MPN50134.1"/>
    <property type="molecule type" value="Genomic_DNA"/>
</dbReference>
<accession>A0A645IP65</accession>
<gene>
    <name evidence="1" type="ORF">SDC9_197760</name>
</gene>
<evidence type="ECO:0000313" key="1">
    <source>
        <dbReference type="EMBL" id="MPN50134.1"/>
    </source>
</evidence>
<sequence>MIAIIIAMFFLPAGSPVINDTQHVGVDHLQRISRLQDVLLRVLTVMHDEDSPVHPSG</sequence>
<proteinExistence type="predicted"/>
<comment type="caution">
    <text evidence="1">The sequence shown here is derived from an EMBL/GenBank/DDBJ whole genome shotgun (WGS) entry which is preliminary data.</text>
</comment>
<protein>
    <submittedName>
        <fullName evidence="1">Uncharacterized protein</fullName>
    </submittedName>
</protein>
<reference evidence="1" key="1">
    <citation type="submission" date="2019-08" db="EMBL/GenBank/DDBJ databases">
        <authorList>
            <person name="Kucharzyk K."/>
            <person name="Murdoch R.W."/>
            <person name="Higgins S."/>
            <person name="Loffler F."/>
        </authorList>
    </citation>
    <scope>NUCLEOTIDE SEQUENCE</scope>
</reference>